<comment type="catalytic activity">
    <reaction evidence="22">
        <text>an N(4)-{beta-D-GlcNAc-(1-&gt;2)-alpha-D-Man-(1-&gt;3)-[alpha-D-Man-(1-&gt;6)]-beta-D-Man-(1-&gt;4)-beta-D-GlcNAc-(1-&gt;4)-beta-D-GlcNAc}-L-asparaginyl-[protein] + UDP-N-acetyl-alpha-D-glucosamine = N(4)-{beta-D-GlcNAc-(1-&gt;2)-alpha-D-Man-(1-&gt;3)-[beta-D-GlcNAc-(1-&gt;2)-alpha-D-Man-(1-&gt;6)]-beta-D-Man-(1-&gt;4)-beta-D-GlcNAc-(1-&gt;4)-beta-D-GlcNAc}-L-asparaginyl-[protein] + UDP + H(+)</text>
        <dbReference type="Rhea" id="RHEA:12941"/>
        <dbReference type="Rhea" id="RHEA-COMP:13526"/>
        <dbReference type="Rhea" id="RHEA-COMP:14369"/>
        <dbReference type="ChEBI" id="CHEBI:15378"/>
        <dbReference type="ChEBI" id="CHEBI:57705"/>
        <dbReference type="ChEBI" id="CHEBI:58223"/>
        <dbReference type="ChEBI" id="CHEBI:60615"/>
        <dbReference type="ChEBI" id="CHEBI:60651"/>
        <dbReference type="EC" id="2.4.1.143"/>
    </reaction>
</comment>
<dbReference type="InterPro" id="IPR029044">
    <property type="entry name" value="Nucleotide-diphossugar_trans"/>
</dbReference>
<sequence>MPTRPFRAEAVSSSRRPPAALLALETMRFRIYKRKVLILTLVVAACGFVLWNSNGRQRKNEALAPPLLAAGGRVGDHPVGSVGLRRVSNESAAPLVPAVPQPEADNLTLRYRSLVYQLNFDQTLRNVEKAGSWPPRELVLVVQVHNRPEYLRLLLDSLRKAQGMDDVLVIFSHDFWSTEINQLIAGVDFCPVLQVFFPFSIQLYPNEFPGSDPRDCPRDLDKKAALKMGCINAEYPDSFGHYREAKFSQTKHHWWWKLHFVWERVKVLRDYAGLILFLEEDHYVAPDFYHVLKKMWKLKQLECPECDVLSLGSYTASGSFYGIADKVDMKTWKSTEHNMGLALTRDAYQKLIQCTEAFCTYDDYNWDWTLQYLTVSCLPKFWKVLVPQVPRIFHAGDCGMHHKKTCRPSTQSAQIESLLNNNKQYLFPETLIVGQKFHMVALSAPRKNGGWGDIRDHELCKSYRRLQ</sequence>
<dbReference type="EC" id="2.4.1.143" evidence="5"/>
<keyword evidence="16 26" id="KW-0325">Glycoprotein</keyword>
<dbReference type="Pfam" id="PF05060">
    <property type="entry name" value="MGAT2"/>
    <property type="match status" value="1"/>
</dbReference>
<feature type="disulfide bond" evidence="25">
    <location>
        <begin position="359"/>
        <end position="460"/>
    </location>
</feature>
<evidence type="ECO:0000256" key="25">
    <source>
        <dbReference type="PIRSR" id="PIRSR607754-3"/>
    </source>
</evidence>
<keyword evidence="12 27" id="KW-1133">Transmembrane helix</keyword>
<keyword evidence="9 27" id="KW-0812">Transmembrane</keyword>
<reference evidence="28" key="1">
    <citation type="journal article" date="2021" name="Evol. Appl.">
        <title>The genome of the Pyrenean desman and the effects of bottlenecks and inbreeding on the genomic landscape of an endangered species.</title>
        <authorList>
            <person name="Escoda L."/>
            <person name="Castresana J."/>
        </authorList>
    </citation>
    <scope>NUCLEOTIDE SEQUENCE</scope>
    <source>
        <strain evidence="28">IBE-C5619</strain>
    </source>
</reference>
<evidence type="ECO:0000256" key="16">
    <source>
        <dbReference type="ARBA" id="ARBA00023180"/>
    </source>
</evidence>
<dbReference type="GO" id="GO:0005795">
    <property type="term" value="C:Golgi stack"/>
    <property type="evidence" value="ECO:0007669"/>
    <property type="project" value="InterPro"/>
</dbReference>
<comment type="pathway">
    <text evidence="3">Protein modification; protein glycosylation.</text>
</comment>
<evidence type="ECO:0000256" key="4">
    <source>
        <dbReference type="ARBA" id="ARBA00011011"/>
    </source>
</evidence>
<evidence type="ECO:0000256" key="11">
    <source>
        <dbReference type="ARBA" id="ARBA00022968"/>
    </source>
</evidence>
<feature type="binding site" evidence="24">
    <location>
        <position position="394"/>
    </location>
    <ligand>
        <name>Mn(2+)</name>
        <dbReference type="ChEBI" id="CHEBI:29035"/>
    </ligand>
</feature>
<evidence type="ECO:0000256" key="10">
    <source>
        <dbReference type="ARBA" id="ARBA00022723"/>
    </source>
</evidence>
<feature type="binding site" evidence="23">
    <location>
        <begin position="249"/>
        <end position="253"/>
    </location>
    <ligand>
        <name>substrate</name>
    </ligand>
</feature>
<keyword evidence="11" id="KW-0735">Signal-anchor</keyword>
<dbReference type="GO" id="GO:0009312">
    <property type="term" value="P:oligosaccharide biosynthetic process"/>
    <property type="evidence" value="ECO:0007669"/>
    <property type="project" value="InterPro"/>
</dbReference>
<comment type="cofactor">
    <cofactor evidence="1 24">
        <name>Mn(2+)</name>
        <dbReference type="ChEBI" id="CHEBI:29035"/>
    </cofactor>
</comment>
<comment type="similarity">
    <text evidence="4">Belongs to the glycosyltransferase 16 (GT16) protein family.</text>
</comment>
<evidence type="ECO:0000256" key="17">
    <source>
        <dbReference type="ARBA" id="ARBA00023211"/>
    </source>
</evidence>
<keyword evidence="14 27" id="KW-0472">Membrane</keyword>
<feature type="glycosylation site" description="N-linked (GlcNAc...) asparagine" evidence="26">
    <location>
        <position position="89"/>
    </location>
</feature>
<evidence type="ECO:0000313" key="29">
    <source>
        <dbReference type="Proteomes" id="UP000700334"/>
    </source>
</evidence>
<dbReference type="PANTHER" id="PTHR12871">
    <property type="entry name" value="BETA-1,2-N-ACETYLGLUCOSAMINYLTRANSFERASE II"/>
    <property type="match status" value="1"/>
</dbReference>
<feature type="disulfide bond" evidence="25">
    <location>
        <begin position="354"/>
        <end position="377"/>
    </location>
</feature>
<organism evidence="28 29">
    <name type="scientific">Galemys pyrenaicus</name>
    <name type="common">Iberian desman</name>
    <name type="synonym">Pyrenean desman</name>
    <dbReference type="NCBI Taxonomy" id="202257"/>
    <lineage>
        <taxon>Eukaryota</taxon>
        <taxon>Metazoa</taxon>
        <taxon>Chordata</taxon>
        <taxon>Craniata</taxon>
        <taxon>Vertebrata</taxon>
        <taxon>Euteleostomi</taxon>
        <taxon>Mammalia</taxon>
        <taxon>Eutheria</taxon>
        <taxon>Laurasiatheria</taxon>
        <taxon>Eulipotyphla</taxon>
        <taxon>Talpidae</taxon>
        <taxon>Galemys</taxon>
    </lineage>
</organism>
<keyword evidence="10 24" id="KW-0479">Metal-binding</keyword>
<evidence type="ECO:0000256" key="8">
    <source>
        <dbReference type="ARBA" id="ARBA00022679"/>
    </source>
</evidence>
<dbReference type="UniPathway" id="UPA00378"/>
<evidence type="ECO:0000256" key="24">
    <source>
        <dbReference type="PIRSR" id="PIRSR607754-2"/>
    </source>
</evidence>
<feature type="glycosylation site" description="N-linked (GlcNAc...) asparagine" evidence="26">
    <location>
        <position position="106"/>
    </location>
</feature>
<proteinExistence type="inferred from homology"/>
<dbReference type="OrthoDB" id="6019616at2759"/>
<evidence type="ECO:0000256" key="20">
    <source>
        <dbReference type="ARBA" id="ARBA00032552"/>
    </source>
</evidence>
<evidence type="ECO:0000256" key="18">
    <source>
        <dbReference type="ARBA" id="ARBA00029663"/>
    </source>
</evidence>
<dbReference type="EMBL" id="JAGFMF010011644">
    <property type="protein sequence ID" value="KAG8517742.1"/>
    <property type="molecule type" value="Genomic_DNA"/>
</dbReference>
<evidence type="ECO:0000256" key="26">
    <source>
        <dbReference type="PIRSR" id="PIRSR607754-4"/>
    </source>
</evidence>
<dbReference type="AlphaFoldDB" id="A0A8J6AEW3"/>
<dbReference type="Proteomes" id="UP000700334">
    <property type="component" value="Unassembled WGS sequence"/>
</dbReference>
<evidence type="ECO:0000256" key="21">
    <source>
        <dbReference type="ARBA" id="ARBA00032915"/>
    </source>
</evidence>
<keyword evidence="29" id="KW-1185">Reference proteome</keyword>
<keyword evidence="15 25" id="KW-1015">Disulfide bond</keyword>
<feature type="disulfide bond" evidence="25">
    <location>
        <begin position="303"/>
        <end position="306"/>
    </location>
</feature>
<evidence type="ECO:0000256" key="2">
    <source>
        <dbReference type="ARBA" id="ARBA00004323"/>
    </source>
</evidence>
<name>A0A8J6AEW3_GALPY</name>
<dbReference type="SUPFAM" id="SSF53448">
    <property type="entry name" value="Nucleotide-diphospho-sugar transferases"/>
    <property type="match status" value="1"/>
</dbReference>
<evidence type="ECO:0000256" key="19">
    <source>
        <dbReference type="ARBA" id="ARBA00031203"/>
    </source>
</evidence>
<keyword evidence="7" id="KW-0328">Glycosyltransferase</keyword>
<dbReference type="Gene3D" id="3.90.550.10">
    <property type="entry name" value="Spore Coat Polysaccharide Biosynthesis Protein SpsA, Chain A"/>
    <property type="match status" value="1"/>
</dbReference>
<feature type="binding site" evidence="24">
    <location>
        <position position="281"/>
    </location>
    <ligand>
        <name>Mn(2+)</name>
        <dbReference type="ChEBI" id="CHEBI:29035"/>
    </ligand>
</feature>
<feature type="binding site" evidence="23">
    <location>
        <position position="174"/>
    </location>
    <ligand>
        <name>substrate</name>
    </ligand>
</feature>
<evidence type="ECO:0000256" key="13">
    <source>
        <dbReference type="ARBA" id="ARBA00023034"/>
    </source>
</evidence>
<comment type="caution">
    <text evidence="28">The sequence shown here is derived from an EMBL/GenBank/DDBJ whole genome shotgun (WGS) entry which is preliminary data.</text>
</comment>
<evidence type="ECO:0000256" key="23">
    <source>
        <dbReference type="PIRSR" id="PIRSR607754-1"/>
    </source>
</evidence>
<dbReference type="PANTHER" id="PTHR12871:SF0">
    <property type="entry name" value="ALPHA-1,6-MANNOSYL-GLYCOPROTEIN 2-BETA-N-ACETYLGLUCOSAMINYLTRANSFERASE"/>
    <property type="match status" value="1"/>
</dbReference>
<accession>A0A8J6AEW3</accession>
<evidence type="ECO:0000256" key="6">
    <source>
        <dbReference type="ARBA" id="ARBA00014817"/>
    </source>
</evidence>
<keyword evidence="17 24" id="KW-0464">Manganese</keyword>
<comment type="subcellular location">
    <subcellularLocation>
        <location evidence="2">Golgi apparatus membrane</location>
        <topology evidence="2">Single-pass type II membrane protein</topology>
    </subcellularLocation>
</comment>
<feature type="disulfide bond" evidence="25">
    <location>
        <begin position="398"/>
        <end position="406"/>
    </location>
</feature>
<feature type="binding site" evidence="23">
    <location>
        <begin position="143"/>
        <end position="147"/>
    </location>
    <ligand>
        <name>substrate</name>
    </ligand>
</feature>
<evidence type="ECO:0000256" key="7">
    <source>
        <dbReference type="ARBA" id="ARBA00022676"/>
    </source>
</evidence>
<dbReference type="GO" id="GO:0000139">
    <property type="term" value="C:Golgi membrane"/>
    <property type="evidence" value="ECO:0007669"/>
    <property type="project" value="UniProtKB-SubCell"/>
</dbReference>
<dbReference type="GO" id="GO:0046872">
    <property type="term" value="F:metal ion binding"/>
    <property type="evidence" value="ECO:0007669"/>
    <property type="project" value="UniProtKB-KW"/>
</dbReference>
<feature type="disulfide bond" evidence="25">
    <location>
        <begin position="216"/>
        <end position="230"/>
    </location>
</feature>
<evidence type="ECO:0000256" key="12">
    <source>
        <dbReference type="ARBA" id="ARBA00022989"/>
    </source>
</evidence>
<gene>
    <name evidence="28" type="ORF">J0S82_017225</name>
</gene>
<evidence type="ECO:0000256" key="15">
    <source>
        <dbReference type="ARBA" id="ARBA00023157"/>
    </source>
</evidence>
<evidence type="ECO:0000256" key="27">
    <source>
        <dbReference type="SAM" id="Phobius"/>
    </source>
</evidence>
<dbReference type="GO" id="GO:0008455">
    <property type="term" value="F:alpha-1,6-mannosylglycoprotein 2-beta-N-acetylglucosaminyltransferase activity"/>
    <property type="evidence" value="ECO:0007669"/>
    <property type="project" value="UniProtKB-EC"/>
</dbReference>
<feature type="transmembrane region" description="Helical" evidence="27">
    <location>
        <begin position="36"/>
        <end position="53"/>
    </location>
</feature>
<evidence type="ECO:0000256" key="5">
    <source>
        <dbReference type="ARBA" id="ARBA00012613"/>
    </source>
</evidence>
<evidence type="ECO:0000313" key="28">
    <source>
        <dbReference type="EMBL" id="KAG8517742.1"/>
    </source>
</evidence>
<evidence type="ECO:0000256" key="22">
    <source>
        <dbReference type="ARBA" id="ARBA00093257"/>
    </source>
</evidence>
<evidence type="ECO:0000256" key="1">
    <source>
        <dbReference type="ARBA" id="ARBA00001936"/>
    </source>
</evidence>
<protein>
    <recommendedName>
        <fullName evidence="6">Alpha-1,6-mannosyl-glycoprotein 2-beta-N-acetylglucosaminyltransferase</fullName>
        <ecNumber evidence="5">2.4.1.143</ecNumber>
    </recommendedName>
    <alternativeName>
        <fullName evidence="21">Beta-1,2-N-acetylglucosaminyltransferase II</fullName>
    </alternativeName>
    <alternativeName>
        <fullName evidence="20">GlcNAc-T II</fullName>
    </alternativeName>
    <alternativeName>
        <fullName evidence="19">Mannoside acetylglucosaminyltransferase 2</fullName>
    </alternativeName>
    <alternativeName>
        <fullName evidence="18">N-glycosyl-oligosaccharide-glycoprotein N-acetylglucosaminyltransferase II</fullName>
    </alternativeName>
</protein>
<evidence type="ECO:0000256" key="9">
    <source>
        <dbReference type="ARBA" id="ARBA00022692"/>
    </source>
</evidence>
<evidence type="ECO:0000256" key="3">
    <source>
        <dbReference type="ARBA" id="ARBA00004922"/>
    </source>
</evidence>
<dbReference type="GO" id="GO:0006487">
    <property type="term" value="P:protein N-linked glycosylation"/>
    <property type="evidence" value="ECO:0007669"/>
    <property type="project" value="TreeGrafter"/>
</dbReference>
<keyword evidence="13" id="KW-0333">Golgi apparatus</keyword>
<dbReference type="InterPro" id="IPR007754">
    <property type="entry name" value="GlcNAc_II"/>
</dbReference>
<evidence type="ECO:0000256" key="14">
    <source>
        <dbReference type="ARBA" id="ARBA00023136"/>
    </source>
</evidence>
<keyword evidence="8" id="KW-0808">Transferase</keyword>